<reference evidence="2" key="1">
    <citation type="submission" date="2018-05" db="EMBL/GenBank/DDBJ databases">
        <authorList>
            <person name="Lanie J.A."/>
            <person name="Ng W.-L."/>
            <person name="Kazmierczak K.M."/>
            <person name="Andrzejewski T.M."/>
            <person name="Davidsen T.M."/>
            <person name="Wayne K.J."/>
            <person name="Tettelin H."/>
            <person name="Glass J.I."/>
            <person name="Rusch D."/>
            <person name="Podicherti R."/>
            <person name="Tsui H.-C.T."/>
            <person name="Winkler M.E."/>
        </authorList>
    </citation>
    <scope>NUCLEOTIDE SEQUENCE</scope>
</reference>
<accession>A0A382EQ38</accession>
<evidence type="ECO:0000256" key="1">
    <source>
        <dbReference type="SAM" id="MobiDB-lite"/>
    </source>
</evidence>
<protein>
    <submittedName>
        <fullName evidence="2">Uncharacterized protein</fullName>
    </submittedName>
</protein>
<sequence>VILHSGLWELAVLSERDPGEGLWHDHVVGSAQRTAPGMDLTVGHLRPAFGQGLLFGRGRSTGVPAPAPRREGPSLGYRSATEGHTIEGAVVRRRGAAWTAALLAGRLLWDARIDSAGVARSLPDGGATHPEPTAWHRHRRPLDGIRASHRCRPQRTTADLS</sequence>
<dbReference type="EMBL" id="UINC01045568">
    <property type="protein sequence ID" value="SVB52479.1"/>
    <property type="molecule type" value="Genomic_DNA"/>
</dbReference>
<gene>
    <name evidence="2" type="ORF">METZ01_LOCUS205333</name>
</gene>
<feature type="non-terminal residue" evidence="2">
    <location>
        <position position="1"/>
    </location>
</feature>
<organism evidence="2">
    <name type="scientific">marine metagenome</name>
    <dbReference type="NCBI Taxonomy" id="408172"/>
    <lineage>
        <taxon>unclassified sequences</taxon>
        <taxon>metagenomes</taxon>
        <taxon>ecological metagenomes</taxon>
    </lineage>
</organism>
<feature type="region of interest" description="Disordered" evidence="1">
    <location>
        <begin position="56"/>
        <end position="79"/>
    </location>
</feature>
<proteinExistence type="predicted"/>
<feature type="non-terminal residue" evidence="2">
    <location>
        <position position="161"/>
    </location>
</feature>
<name>A0A382EQ38_9ZZZZ</name>
<evidence type="ECO:0000313" key="2">
    <source>
        <dbReference type="EMBL" id="SVB52479.1"/>
    </source>
</evidence>
<dbReference type="AlphaFoldDB" id="A0A382EQ38"/>